<evidence type="ECO:0000313" key="9">
    <source>
        <dbReference type="EMBL" id="WNF32929.1"/>
    </source>
</evidence>
<evidence type="ECO:0000256" key="6">
    <source>
        <dbReference type="ARBA" id="ARBA00023277"/>
    </source>
</evidence>
<keyword evidence="4 9" id="KW-0418">Kinase</keyword>
<organism evidence="9 10">
    <name type="scientific">Aeribacillus composti</name>
    <dbReference type="NCBI Taxonomy" id="1868734"/>
    <lineage>
        <taxon>Bacteria</taxon>
        <taxon>Bacillati</taxon>
        <taxon>Bacillota</taxon>
        <taxon>Bacilli</taxon>
        <taxon>Bacillales</taxon>
        <taxon>Bacillaceae</taxon>
        <taxon>Aeribacillus</taxon>
    </lineage>
</organism>
<evidence type="ECO:0000256" key="1">
    <source>
        <dbReference type="ARBA" id="ARBA00005715"/>
    </source>
</evidence>
<gene>
    <name evidence="9" type="ORF">RI196_17155</name>
</gene>
<dbReference type="EC" id="2.7.1.-" evidence="9"/>
<evidence type="ECO:0000256" key="4">
    <source>
        <dbReference type="ARBA" id="ARBA00022777"/>
    </source>
</evidence>
<accession>A0ABY9W9W3</accession>
<dbReference type="Pfam" id="PF17042">
    <property type="entry name" value="NBD_C"/>
    <property type="match status" value="1"/>
</dbReference>
<dbReference type="GeneID" id="301127726"/>
<comment type="similarity">
    <text evidence="1">Belongs to the four-carbon acid sugar kinase family.</text>
</comment>
<dbReference type="GO" id="GO:0016301">
    <property type="term" value="F:kinase activity"/>
    <property type="evidence" value="ECO:0007669"/>
    <property type="project" value="UniProtKB-KW"/>
</dbReference>
<evidence type="ECO:0000256" key="5">
    <source>
        <dbReference type="ARBA" id="ARBA00022840"/>
    </source>
</evidence>
<dbReference type="Proteomes" id="UP001303701">
    <property type="component" value="Chromosome"/>
</dbReference>
<proteinExistence type="inferred from homology"/>
<evidence type="ECO:0000313" key="10">
    <source>
        <dbReference type="Proteomes" id="UP001303701"/>
    </source>
</evidence>
<feature type="domain" description="Four-carbon acid sugar kinase N-terminal" evidence="7">
    <location>
        <begin position="3"/>
        <end position="225"/>
    </location>
</feature>
<dbReference type="SUPFAM" id="SSF142764">
    <property type="entry name" value="YgbK-like"/>
    <property type="match status" value="1"/>
</dbReference>
<dbReference type="Gene3D" id="3.40.980.20">
    <property type="entry name" value="Four-carbon acid sugar kinase, nucleotide binding domain"/>
    <property type="match status" value="1"/>
</dbReference>
<keyword evidence="3" id="KW-0547">Nucleotide-binding</keyword>
<dbReference type="Gene3D" id="3.40.50.10840">
    <property type="entry name" value="Putative sugar-binding, N-terminal domain"/>
    <property type="match status" value="1"/>
</dbReference>
<evidence type="ECO:0000259" key="8">
    <source>
        <dbReference type="Pfam" id="PF17042"/>
    </source>
</evidence>
<dbReference type="InterPro" id="IPR010737">
    <property type="entry name" value="4-carb_acid_sugar_kinase_N"/>
</dbReference>
<evidence type="ECO:0000259" key="7">
    <source>
        <dbReference type="Pfam" id="PF07005"/>
    </source>
</evidence>
<dbReference type="InterPro" id="IPR031475">
    <property type="entry name" value="NBD_C"/>
</dbReference>
<reference evidence="9 10" key="1">
    <citation type="submission" date="2023-09" db="EMBL/GenBank/DDBJ databases">
        <title>Different Types of Thermotolerant Ring-Cleaving Dioxygenases derived from Aeribacillus composti HB-1 applied for multiple aromatic hydrocarbons removal.</title>
        <authorList>
            <person name="Cao L."/>
            <person name="Li M."/>
            <person name="Ma T."/>
        </authorList>
    </citation>
    <scope>NUCLEOTIDE SEQUENCE [LARGE SCALE GENOMIC DNA]</scope>
    <source>
        <strain evidence="9 10">HB-1</strain>
    </source>
</reference>
<evidence type="ECO:0000256" key="3">
    <source>
        <dbReference type="ARBA" id="ARBA00022741"/>
    </source>
</evidence>
<dbReference type="EMBL" id="CP134501">
    <property type="protein sequence ID" value="WNF32929.1"/>
    <property type="molecule type" value="Genomic_DNA"/>
</dbReference>
<keyword evidence="10" id="KW-1185">Reference proteome</keyword>
<dbReference type="RefSeq" id="WP_311066614.1">
    <property type="nucleotide sequence ID" value="NZ_CP134501.1"/>
</dbReference>
<sequence length="430" mass="47793">MKIAIIADDLTGANDSGVQLAHYGLKTSVLFQLHSSQLDENDAVVIDTDSRSLSKKEAYEKVKVVSEKLKDCFPIIYKKIDSTLRGNIGAEIDAVYDAIKPTFMIIAPGYPKNGRTTYKGYHFLHDTLLHETEISRDPKCPVKESYIPSLIAKQTKRPIGLIDYQTLRLGFDKVKERLNDYRANHIPYIVFDSLTEEDLCCIAQYVCHINEKVVWVGSAGLANYLPEVYQLQKAKRTIKIDQNRQPILLVVGSVSQVSRKQLDLALSLTNVKGVQLDSIRLVSDDQIRCDEMKKAIHQAEDWVKQGYHVALYSSASPNEIKQVQEIGKSKGLSTIEISNFIVQKLGEVASTLINKGYFRGMILTGGDTAKHVCEKIGASGFELLDEVETGVPIAKLIHDSGMHVVTKAGAFGSENTFIQAIHQLQGVDVK</sequence>
<protein>
    <submittedName>
        <fullName evidence="9">Four-carbon acid sugar kinase family protein</fullName>
        <ecNumber evidence="9">2.7.1.-</ecNumber>
    </submittedName>
</protein>
<dbReference type="InterPro" id="IPR042213">
    <property type="entry name" value="NBD_C_sf"/>
</dbReference>
<keyword evidence="2 9" id="KW-0808">Transferase</keyword>
<evidence type="ECO:0000256" key="2">
    <source>
        <dbReference type="ARBA" id="ARBA00022679"/>
    </source>
</evidence>
<dbReference type="InterPro" id="IPR037051">
    <property type="entry name" value="4-carb_acid_sugar_kinase_N_sf"/>
</dbReference>
<keyword evidence="6" id="KW-0119">Carbohydrate metabolism</keyword>
<name>A0ABY9W9W3_9BACI</name>
<keyword evidence="5" id="KW-0067">ATP-binding</keyword>
<feature type="domain" description="Four-carbon acid sugar kinase nucleotide binding" evidence="8">
    <location>
        <begin position="248"/>
        <end position="417"/>
    </location>
</feature>
<dbReference type="Pfam" id="PF07005">
    <property type="entry name" value="SBD_N"/>
    <property type="match status" value="1"/>
</dbReference>